<name>A0A6L2L276_TANCI</name>
<feature type="region of interest" description="Disordered" evidence="1">
    <location>
        <begin position="274"/>
        <end position="306"/>
    </location>
</feature>
<organism evidence="2">
    <name type="scientific">Tanacetum cinerariifolium</name>
    <name type="common">Dalmatian daisy</name>
    <name type="synonym">Chrysanthemum cinerariifolium</name>
    <dbReference type="NCBI Taxonomy" id="118510"/>
    <lineage>
        <taxon>Eukaryota</taxon>
        <taxon>Viridiplantae</taxon>
        <taxon>Streptophyta</taxon>
        <taxon>Embryophyta</taxon>
        <taxon>Tracheophyta</taxon>
        <taxon>Spermatophyta</taxon>
        <taxon>Magnoliopsida</taxon>
        <taxon>eudicotyledons</taxon>
        <taxon>Gunneridae</taxon>
        <taxon>Pentapetalae</taxon>
        <taxon>asterids</taxon>
        <taxon>campanulids</taxon>
        <taxon>Asterales</taxon>
        <taxon>Asteraceae</taxon>
        <taxon>Asteroideae</taxon>
        <taxon>Anthemideae</taxon>
        <taxon>Anthemidinae</taxon>
        <taxon>Tanacetum</taxon>
    </lineage>
</organism>
<dbReference type="EMBL" id="BKCJ010003457">
    <property type="protein sequence ID" value="GEU55200.1"/>
    <property type="molecule type" value="Genomic_DNA"/>
</dbReference>
<evidence type="ECO:0008006" key="3">
    <source>
        <dbReference type="Google" id="ProtNLM"/>
    </source>
</evidence>
<feature type="compositionally biased region" description="Polar residues" evidence="1">
    <location>
        <begin position="159"/>
        <end position="171"/>
    </location>
</feature>
<evidence type="ECO:0000313" key="2">
    <source>
        <dbReference type="EMBL" id="GEU55200.1"/>
    </source>
</evidence>
<sequence>MVYQNLLREFWCTAVATYLNPPTNESKGCPFKEFTIKSSVMNGKKPLTLSFKTFMESTGLDYAKDAYVSHPSPKVIGGNYSSTKQVNSIQHLFAYCLLTGSRDESFRSSPTIMSNFNFSKDPSKVTPIELMAFMVAVKNYENSVTSLPFNAKKQKGKSHTVTPTLPQTQGPEASGALPQKRKKPKSKKIPSETKVTLPKLTKASEQSNSVSLGIVSDPQYPERNIQLVGMGLPSTLDEGTRKSQPLAEAFLLSEDELAQESDDEEVFAVEEDMAEDTQADEEFQSPPPNTDKPESSPIQDTDESTSDYSLELKKYDNILPLTERQLVKASIKGYYKENVNHRDQTNKVIDVAMNSLDKNSITRGGLLNALNGVTKTLKAIEDAVKEDSVLNKKVIEATKATSLSQDKHLADWAKSSTSLSWNLGPRMTAIKNSQAAIRTEVSFLLQEIYDIKSMVTEIYQAFKVVTEEPSSHTEGETDDMETKEHDDKVKKEQEPERPTRAIPISIREGKGIATEEQLEPSSKKLVLALKEVKRLMELNKKRAEQYMWTISNRLKPEPIIDVKIHPNSKPAVLTVYMKNDKRNFEVPNPFKFKDFEITELDELGPIIKKKKNSIVKDLVTFVGKRYERLKKIPKELGIQSALPAPIPEQAPS</sequence>
<reference evidence="2" key="1">
    <citation type="journal article" date="2019" name="Sci. Rep.">
        <title>Draft genome of Tanacetum cinerariifolium, the natural source of mosquito coil.</title>
        <authorList>
            <person name="Yamashiro T."/>
            <person name="Shiraishi A."/>
            <person name="Satake H."/>
            <person name="Nakayama K."/>
        </authorList>
    </citation>
    <scope>NUCLEOTIDE SEQUENCE</scope>
</reference>
<feature type="compositionally biased region" description="Acidic residues" evidence="1">
    <location>
        <begin position="274"/>
        <end position="283"/>
    </location>
</feature>
<accession>A0A6L2L276</accession>
<protein>
    <recommendedName>
        <fullName evidence="3">Retrovirus-related Pol polyprotein from transposon TNT 1-94</fullName>
    </recommendedName>
</protein>
<feature type="region of interest" description="Disordered" evidence="1">
    <location>
        <begin position="151"/>
        <end position="216"/>
    </location>
</feature>
<dbReference type="AlphaFoldDB" id="A0A6L2L276"/>
<proteinExistence type="predicted"/>
<evidence type="ECO:0000256" key="1">
    <source>
        <dbReference type="SAM" id="MobiDB-lite"/>
    </source>
</evidence>
<feature type="region of interest" description="Disordered" evidence="1">
    <location>
        <begin position="467"/>
        <end position="497"/>
    </location>
</feature>
<feature type="compositionally biased region" description="Basic residues" evidence="1">
    <location>
        <begin position="179"/>
        <end position="188"/>
    </location>
</feature>
<gene>
    <name evidence="2" type="ORF">Tci_027178</name>
</gene>
<comment type="caution">
    <text evidence="2">The sequence shown here is derived from an EMBL/GenBank/DDBJ whole genome shotgun (WGS) entry which is preliminary data.</text>
</comment>